<feature type="chain" id="PRO_5004100346" evidence="1">
    <location>
        <begin position="25"/>
        <end position="96"/>
    </location>
</feature>
<reference evidence="2 3" key="1">
    <citation type="submission" date="2012-10" db="EMBL/GenBank/DDBJ databases">
        <title>Draft Genome Sequence of Paenibacillus popilliae ATCC 14706T.</title>
        <authorList>
            <person name="Iiyama K."/>
            <person name="Mori K."/>
            <person name="Mon H."/>
            <person name="Chieda Y."/>
            <person name="Lee J.M."/>
            <person name="Kusakabe T."/>
            <person name="Tashiro K."/>
            <person name="Asano S."/>
            <person name="Yasunaga-Aoki C."/>
            <person name="Shimizu S."/>
        </authorList>
    </citation>
    <scope>NUCLEOTIDE SEQUENCE [LARGE SCALE GENOMIC DNA]</scope>
    <source>
        <strain evidence="2 3">ATCC 14706</strain>
    </source>
</reference>
<organism evidence="2 3">
    <name type="scientific">Paenibacillus popilliae ATCC 14706</name>
    <dbReference type="NCBI Taxonomy" id="1212764"/>
    <lineage>
        <taxon>Bacteria</taxon>
        <taxon>Bacillati</taxon>
        <taxon>Bacillota</taxon>
        <taxon>Bacilli</taxon>
        <taxon>Bacillales</taxon>
        <taxon>Paenibacillaceae</taxon>
        <taxon>Paenibacillus</taxon>
    </lineage>
</organism>
<feature type="signal peptide" evidence="1">
    <location>
        <begin position="1"/>
        <end position="24"/>
    </location>
</feature>
<sequence length="96" mass="11014">MMKKFVLLALVLLLFVGNGNFTFAQQVGNEAQEIATLETKSAPIEKLSYPTIENVLWLAHKFEVSPSWIQHELTQGYLLPDIYEGLLERQRVFIAY</sequence>
<evidence type="ECO:0000313" key="3">
    <source>
        <dbReference type="Proteomes" id="UP000029453"/>
    </source>
</evidence>
<keyword evidence="3" id="KW-1185">Reference proteome</keyword>
<gene>
    <name evidence="2" type="ORF">PPOP_3264</name>
</gene>
<comment type="caution">
    <text evidence="2">The sequence shown here is derived from an EMBL/GenBank/DDBJ whole genome shotgun (WGS) entry which is preliminary data.</text>
</comment>
<dbReference type="RefSeq" id="WP_006287588.1">
    <property type="nucleotide sequence ID" value="NZ_BALG01000264.1"/>
</dbReference>
<proteinExistence type="predicted"/>
<keyword evidence="1" id="KW-0732">Signal</keyword>
<dbReference type="Proteomes" id="UP000029453">
    <property type="component" value="Unassembled WGS sequence"/>
</dbReference>
<name>M9M459_PAEPP</name>
<evidence type="ECO:0000256" key="1">
    <source>
        <dbReference type="SAM" id="SignalP"/>
    </source>
</evidence>
<dbReference type="OrthoDB" id="41445at2"/>
<dbReference type="EMBL" id="BALG01000264">
    <property type="protein sequence ID" value="GAC43864.1"/>
    <property type="molecule type" value="Genomic_DNA"/>
</dbReference>
<protein>
    <submittedName>
        <fullName evidence="2">2-keto-4-pentenoate hydratase</fullName>
    </submittedName>
</protein>
<dbReference type="AlphaFoldDB" id="M9M459"/>
<evidence type="ECO:0000313" key="2">
    <source>
        <dbReference type="EMBL" id="GAC43864.1"/>
    </source>
</evidence>
<accession>M9M459</accession>